<dbReference type="Proteomes" id="UP000243297">
    <property type="component" value="Unassembled WGS sequence"/>
</dbReference>
<feature type="domain" description="Tyr recombinase" evidence="2">
    <location>
        <begin position="1"/>
        <end position="53"/>
    </location>
</feature>
<dbReference type="Gene3D" id="1.10.443.10">
    <property type="entry name" value="Intergrase catalytic core"/>
    <property type="match status" value="1"/>
</dbReference>
<reference evidence="4" key="1">
    <citation type="submission" date="2017-02" db="EMBL/GenBank/DDBJ databases">
        <authorList>
            <person name="Varghese N."/>
            <person name="Submissions S."/>
        </authorList>
    </citation>
    <scope>NUCLEOTIDE SEQUENCE [LARGE SCALE GENOMIC DNA]</scope>
    <source>
        <strain evidence="4">ATCC 25662</strain>
    </source>
</reference>
<dbReference type="GO" id="GO:0015074">
    <property type="term" value="P:DNA integration"/>
    <property type="evidence" value="ECO:0007669"/>
    <property type="project" value="InterPro"/>
</dbReference>
<dbReference type="AlphaFoldDB" id="A0A1T4LE22"/>
<evidence type="ECO:0000313" key="3">
    <source>
        <dbReference type="EMBL" id="SJZ53019.1"/>
    </source>
</evidence>
<dbReference type="GO" id="GO:0003677">
    <property type="term" value="F:DNA binding"/>
    <property type="evidence" value="ECO:0007669"/>
    <property type="project" value="InterPro"/>
</dbReference>
<dbReference type="SUPFAM" id="SSF56349">
    <property type="entry name" value="DNA breaking-rejoining enzymes"/>
    <property type="match status" value="1"/>
</dbReference>
<dbReference type="InterPro" id="IPR011010">
    <property type="entry name" value="DNA_brk_join_enz"/>
</dbReference>
<proteinExistence type="predicted"/>
<organism evidence="3 4">
    <name type="scientific">Anaerorhabdus furcosa</name>
    <dbReference type="NCBI Taxonomy" id="118967"/>
    <lineage>
        <taxon>Bacteria</taxon>
        <taxon>Bacillati</taxon>
        <taxon>Bacillota</taxon>
        <taxon>Erysipelotrichia</taxon>
        <taxon>Erysipelotrichales</taxon>
        <taxon>Erysipelotrichaceae</taxon>
        <taxon>Anaerorhabdus</taxon>
    </lineage>
</organism>
<evidence type="ECO:0000313" key="4">
    <source>
        <dbReference type="Proteomes" id="UP000243297"/>
    </source>
</evidence>
<dbReference type="RefSeq" id="WP_245289554.1">
    <property type="nucleotide sequence ID" value="NZ_FUWY01000002.1"/>
</dbReference>
<dbReference type="InterPro" id="IPR013762">
    <property type="entry name" value="Integrase-like_cat_sf"/>
</dbReference>
<keyword evidence="1" id="KW-0233">DNA recombination</keyword>
<dbReference type="STRING" id="118967.SAMN02745191_0848"/>
<evidence type="ECO:0000259" key="2">
    <source>
        <dbReference type="PROSITE" id="PS51898"/>
    </source>
</evidence>
<gene>
    <name evidence="3" type="ORF">SAMN02745191_0848</name>
</gene>
<name>A0A1T4LE22_9FIRM</name>
<keyword evidence="4" id="KW-1185">Reference proteome</keyword>
<evidence type="ECO:0000256" key="1">
    <source>
        <dbReference type="ARBA" id="ARBA00023172"/>
    </source>
</evidence>
<dbReference type="GO" id="GO:0006310">
    <property type="term" value="P:DNA recombination"/>
    <property type="evidence" value="ECO:0007669"/>
    <property type="project" value="UniProtKB-KW"/>
</dbReference>
<dbReference type="EMBL" id="FUWY01000002">
    <property type="protein sequence ID" value="SJZ53019.1"/>
    <property type="molecule type" value="Genomic_DNA"/>
</dbReference>
<dbReference type="Pfam" id="PF00589">
    <property type="entry name" value="Phage_integrase"/>
    <property type="match status" value="1"/>
</dbReference>
<protein>
    <submittedName>
        <fullName evidence="3">Phage integrase family protein</fullName>
    </submittedName>
</protein>
<accession>A0A1T4LE22</accession>
<dbReference type="InterPro" id="IPR002104">
    <property type="entry name" value="Integrase_catalytic"/>
</dbReference>
<dbReference type="PROSITE" id="PS51898">
    <property type="entry name" value="TYR_RECOMBINASE"/>
    <property type="match status" value="1"/>
</dbReference>
<sequence length="78" mass="8995">MLIYHKTIATRLLNLGANLKDIQEWLGHSTLSTTTSIYTHYSYHNKVITSKLIERAYETIPEQAEIEQLGGTMEVQMR</sequence>